<evidence type="ECO:0000256" key="1">
    <source>
        <dbReference type="SAM" id="MobiDB-lite"/>
    </source>
</evidence>
<reference evidence="2" key="1">
    <citation type="submission" date="2023-10" db="EMBL/GenBank/DDBJ databases">
        <authorList>
            <person name="Chen Y."/>
            <person name="Shah S."/>
            <person name="Dougan E. K."/>
            <person name="Thang M."/>
            <person name="Chan C."/>
        </authorList>
    </citation>
    <scope>NUCLEOTIDE SEQUENCE [LARGE SCALE GENOMIC DNA]</scope>
</reference>
<gene>
    <name evidence="2" type="ORF">PCOR1329_LOCUS30261</name>
</gene>
<accession>A0ABN9SK72</accession>
<feature type="region of interest" description="Disordered" evidence="1">
    <location>
        <begin position="67"/>
        <end position="88"/>
    </location>
</feature>
<evidence type="ECO:0000313" key="3">
    <source>
        <dbReference type="Proteomes" id="UP001189429"/>
    </source>
</evidence>
<feature type="region of interest" description="Disordered" evidence="1">
    <location>
        <begin position="143"/>
        <end position="189"/>
    </location>
</feature>
<name>A0ABN9SK72_9DINO</name>
<protein>
    <submittedName>
        <fullName evidence="2">Uncharacterized protein</fullName>
    </submittedName>
</protein>
<feature type="compositionally biased region" description="Gly residues" evidence="1">
    <location>
        <begin position="153"/>
        <end position="163"/>
    </location>
</feature>
<feature type="compositionally biased region" description="Polar residues" evidence="1">
    <location>
        <begin position="172"/>
        <end position="181"/>
    </location>
</feature>
<evidence type="ECO:0000313" key="2">
    <source>
        <dbReference type="EMBL" id="CAK0832175.1"/>
    </source>
</evidence>
<comment type="caution">
    <text evidence="2">The sequence shown here is derived from an EMBL/GenBank/DDBJ whole genome shotgun (WGS) entry which is preliminary data.</text>
</comment>
<dbReference type="Proteomes" id="UP001189429">
    <property type="component" value="Unassembled WGS sequence"/>
</dbReference>
<sequence length="189" mass="20010">QAFENSCWGKRILDFGVGSNSSVTLKPEYCHHHRDRRLSPSCLLGGTNPLVTPTGTTARLRQEARLVGGPPRPRRTPTHGPSSPRAGAALRPEGGALLHQRELHAGLVGRVGAGWLYTGQVEIACLTKVHVEHKDAEPQWLSSQASAKEEGGRGGGQQAAGGTGEKDATERLAQSTLQDCQSVPMAALA</sequence>
<keyword evidence="3" id="KW-1185">Reference proteome</keyword>
<proteinExistence type="predicted"/>
<organism evidence="2 3">
    <name type="scientific">Prorocentrum cordatum</name>
    <dbReference type="NCBI Taxonomy" id="2364126"/>
    <lineage>
        <taxon>Eukaryota</taxon>
        <taxon>Sar</taxon>
        <taxon>Alveolata</taxon>
        <taxon>Dinophyceae</taxon>
        <taxon>Prorocentrales</taxon>
        <taxon>Prorocentraceae</taxon>
        <taxon>Prorocentrum</taxon>
    </lineage>
</organism>
<feature type="non-terminal residue" evidence="2">
    <location>
        <position position="1"/>
    </location>
</feature>
<feature type="non-terminal residue" evidence="2">
    <location>
        <position position="189"/>
    </location>
</feature>
<dbReference type="EMBL" id="CAUYUJ010011579">
    <property type="protein sequence ID" value="CAK0832175.1"/>
    <property type="molecule type" value="Genomic_DNA"/>
</dbReference>